<name>A0AAD9CYM9_PAPLA</name>
<protein>
    <submittedName>
        <fullName evidence="1">Uncharacterized protein</fullName>
    </submittedName>
</protein>
<evidence type="ECO:0000313" key="2">
    <source>
        <dbReference type="Proteomes" id="UP001182556"/>
    </source>
</evidence>
<evidence type="ECO:0000313" key="1">
    <source>
        <dbReference type="EMBL" id="KAK1922848.1"/>
    </source>
</evidence>
<organism evidence="1 2">
    <name type="scientific">Papiliotrema laurentii</name>
    <name type="common">Cryptococcus laurentii</name>
    <dbReference type="NCBI Taxonomy" id="5418"/>
    <lineage>
        <taxon>Eukaryota</taxon>
        <taxon>Fungi</taxon>
        <taxon>Dikarya</taxon>
        <taxon>Basidiomycota</taxon>
        <taxon>Agaricomycotina</taxon>
        <taxon>Tremellomycetes</taxon>
        <taxon>Tremellales</taxon>
        <taxon>Rhynchogastremaceae</taxon>
        <taxon>Papiliotrema</taxon>
    </lineage>
</organism>
<dbReference type="EMBL" id="JAODAN010000007">
    <property type="protein sequence ID" value="KAK1922848.1"/>
    <property type="molecule type" value="Genomic_DNA"/>
</dbReference>
<dbReference type="Proteomes" id="UP001182556">
    <property type="component" value="Unassembled WGS sequence"/>
</dbReference>
<gene>
    <name evidence="1" type="ORF">DB88DRAFT_492924</name>
</gene>
<accession>A0AAD9CYM9</accession>
<dbReference type="AlphaFoldDB" id="A0AAD9CYM9"/>
<reference evidence="1" key="1">
    <citation type="submission" date="2023-02" db="EMBL/GenBank/DDBJ databases">
        <title>Identification and recombinant expression of a fungal hydrolase from Papiliotrema laurentii that hydrolyzes apple cutin and clears colloidal polyester polyurethane.</title>
        <authorList>
            <consortium name="DOE Joint Genome Institute"/>
            <person name="Roman V.A."/>
            <person name="Bojanowski C."/>
            <person name="Crable B.R."/>
            <person name="Wagner D.N."/>
            <person name="Hung C.S."/>
            <person name="Nadeau L.J."/>
            <person name="Schratz L."/>
            <person name="Haridas S."/>
            <person name="Pangilinan J."/>
            <person name="Lipzen A."/>
            <person name="Na H."/>
            <person name="Yan M."/>
            <person name="Ng V."/>
            <person name="Grigoriev I.V."/>
            <person name="Spatafora J.W."/>
            <person name="Barlow D."/>
            <person name="Biffinger J."/>
            <person name="Kelley-Loughnane N."/>
            <person name="Varaljay V.A."/>
            <person name="Crookes-Goodson W.J."/>
        </authorList>
    </citation>
    <scope>NUCLEOTIDE SEQUENCE</scope>
    <source>
        <strain evidence="1">5307AH</strain>
    </source>
</reference>
<keyword evidence="2" id="KW-1185">Reference proteome</keyword>
<proteinExistence type="predicted"/>
<sequence length="402" mass="45261">MGFSLSPSLASLSALSLRCRSLPLYASYPTFTCLPSPLLRPSAQPRLSRRLSRRFTQREVIASRKHDTINVKYPISMGHRSMAVSLLPDLIPLIANHLYHQAALGTLSSLALLSTETYPIISTLLYRHVHFTSDNVLRRFLECVDPTDVGDPVATQRRRASLTKTLSVSLDETPGSTSAHRILAMAPCMPLHHIFPSCTTLSIHLNVLDHLPSRAVSTSYNTSKLTLKTYESIRRLCRPKRLVIVRPMPRAFHDTRCHAQGSRLTQGIMREDDKDRFFRGLGDHWPELTRVEWGEVHCHEVLCVLAVQNVYDVPDCRCVSLDSFAQEFIRCMVNWTSSDCRPAPRTEVVLKGKSGLVESLKYRVELCARQIIEEHGTKGDKVIIKAIPTDRESSSQEDGILL</sequence>
<comment type="caution">
    <text evidence="1">The sequence shown here is derived from an EMBL/GenBank/DDBJ whole genome shotgun (WGS) entry which is preliminary data.</text>
</comment>